<dbReference type="GO" id="GO:0003677">
    <property type="term" value="F:DNA binding"/>
    <property type="evidence" value="ECO:0007669"/>
    <property type="project" value="InterPro"/>
</dbReference>
<dbReference type="SUPFAM" id="SSF47781">
    <property type="entry name" value="RuvA domain 2-like"/>
    <property type="match status" value="1"/>
</dbReference>
<protein>
    <recommendedName>
        <fullName evidence="2">ERCC4 domain-containing protein</fullName>
    </recommendedName>
</protein>
<dbReference type="InterPro" id="IPR006166">
    <property type="entry name" value="ERCC4_domain"/>
</dbReference>
<dbReference type="GO" id="GO:0006308">
    <property type="term" value="P:DNA catabolic process"/>
    <property type="evidence" value="ECO:0007669"/>
    <property type="project" value="InterPro"/>
</dbReference>
<dbReference type="Gene3D" id="1.10.150.20">
    <property type="entry name" value="5' to 3' exonuclease, C-terminal subdomain"/>
    <property type="match status" value="1"/>
</dbReference>
<dbReference type="Pfam" id="PF02732">
    <property type="entry name" value="ERCC4"/>
    <property type="match status" value="1"/>
</dbReference>
<dbReference type="GO" id="GO:0031573">
    <property type="term" value="P:mitotic intra-S DNA damage checkpoint signaling"/>
    <property type="evidence" value="ECO:0007669"/>
    <property type="project" value="TreeGrafter"/>
</dbReference>
<dbReference type="PANTHER" id="PTHR13451:SF0">
    <property type="entry name" value="CROSSOVER JUNCTION ENDONUCLEASE MUS81"/>
    <property type="match status" value="1"/>
</dbReference>
<dbReference type="AlphaFoldDB" id="A0A6C0KVM1"/>
<dbReference type="SUPFAM" id="SSF52980">
    <property type="entry name" value="Restriction endonuclease-like"/>
    <property type="match status" value="1"/>
</dbReference>
<accession>A0A6C0KVM1</accession>
<dbReference type="InterPro" id="IPR011335">
    <property type="entry name" value="Restrct_endonuc-II-like"/>
</dbReference>
<keyword evidence="1" id="KW-0378">Hydrolase</keyword>
<dbReference type="Gene3D" id="3.40.50.10130">
    <property type="match status" value="1"/>
</dbReference>
<name>A0A6C0KVM1_9ZZZZ</name>
<evidence type="ECO:0000259" key="2">
    <source>
        <dbReference type="SMART" id="SM00891"/>
    </source>
</evidence>
<organism evidence="3">
    <name type="scientific">viral metagenome</name>
    <dbReference type="NCBI Taxonomy" id="1070528"/>
    <lineage>
        <taxon>unclassified sequences</taxon>
        <taxon>metagenomes</taxon>
        <taxon>organismal metagenomes</taxon>
    </lineage>
</organism>
<dbReference type="GO" id="GO:0048476">
    <property type="term" value="C:Holliday junction resolvase complex"/>
    <property type="evidence" value="ECO:0007669"/>
    <property type="project" value="TreeGrafter"/>
</dbReference>
<proteinExistence type="predicted"/>
<dbReference type="GO" id="GO:0000727">
    <property type="term" value="P:double-strand break repair via break-induced replication"/>
    <property type="evidence" value="ECO:0007669"/>
    <property type="project" value="TreeGrafter"/>
</dbReference>
<dbReference type="GO" id="GO:0005634">
    <property type="term" value="C:nucleus"/>
    <property type="evidence" value="ECO:0007669"/>
    <property type="project" value="TreeGrafter"/>
</dbReference>
<dbReference type="GO" id="GO:0048257">
    <property type="term" value="F:3'-flap endonuclease activity"/>
    <property type="evidence" value="ECO:0007669"/>
    <property type="project" value="TreeGrafter"/>
</dbReference>
<dbReference type="GO" id="GO:0008821">
    <property type="term" value="F:crossover junction DNA endonuclease activity"/>
    <property type="evidence" value="ECO:0007669"/>
    <property type="project" value="InterPro"/>
</dbReference>
<dbReference type="EMBL" id="MN740968">
    <property type="protein sequence ID" value="QHU20378.1"/>
    <property type="molecule type" value="Genomic_DNA"/>
</dbReference>
<dbReference type="InterPro" id="IPR033309">
    <property type="entry name" value="Mus81"/>
</dbReference>
<evidence type="ECO:0000256" key="1">
    <source>
        <dbReference type="ARBA" id="ARBA00022801"/>
    </source>
</evidence>
<feature type="domain" description="ERCC4" evidence="2">
    <location>
        <begin position="1"/>
        <end position="87"/>
    </location>
</feature>
<dbReference type="GO" id="GO:0000712">
    <property type="term" value="P:resolution of meiotic recombination intermediates"/>
    <property type="evidence" value="ECO:0007669"/>
    <property type="project" value="TreeGrafter"/>
</dbReference>
<dbReference type="SMART" id="SM00891">
    <property type="entry name" value="ERCC4"/>
    <property type="match status" value="1"/>
</dbReference>
<sequence>MFLLDTRESELIQRIPDAIVKQLPVGDIWIGTNDQGILEGGLIIERKSIRDLEASILDGRYKEQRGRILSLCQENKSQPMYILEGSLASGSGRLQKKALMKFIHRLIFHYQIPVMQTQSIQETAELVQTLIEQWKDDPASLQRTTELVKVTDGIHIQKKVNASDPTQFAIACLAQCPGVSVKMAEQLVQTFGTFQGILNASSAELEAVKVGARKLGPVVSKRLHELLHT</sequence>
<reference evidence="3" key="1">
    <citation type="journal article" date="2020" name="Nature">
        <title>Giant virus diversity and host interactions through global metagenomics.</title>
        <authorList>
            <person name="Schulz F."/>
            <person name="Roux S."/>
            <person name="Paez-Espino D."/>
            <person name="Jungbluth S."/>
            <person name="Walsh D.A."/>
            <person name="Denef V.J."/>
            <person name="McMahon K.D."/>
            <person name="Konstantinidis K.T."/>
            <person name="Eloe-Fadrosh E.A."/>
            <person name="Kyrpides N.C."/>
            <person name="Woyke T."/>
        </authorList>
    </citation>
    <scope>NUCLEOTIDE SEQUENCE</scope>
    <source>
        <strain evidence="3">GVMAG-S-3300013093-109</strain>
    </source>
</reference>
<dbReference type="PANTHER" id="PTHR13451">
    <property type="entry name" value="CLASS II CROSSOVER JUNCTION ENDONUCLEASE MUS81"/>
    <property type="match status" value="1"/>
</dbReference>
<evidence type="ECO:0000313" key="3">
    <source>
        <dbReference type="EMBL" id="QHU20378.1"/>
    </source>
</evidence>
<dbReference type="InterPro" id="IPR010994">
    <property type="entry name" value="RuvA_2-like"/>
</dbReference>